<protein>
    <recommendedName>
        <fullName evidence="3">Lipoprotein</fullName>
    </recommendedName>
</protein>
<gene>
    <name evidence="1" type="ORF">ACFOEE_14270</name>
</gene>
<dbReference type="Proteomes" id="UP001595453">
    <property type="component" value="Unassembled WGS sequence"/>
</dbReference>
<reference evidence="2" key="1">
    <citation type="journal article" date="2019" name="Int. J. Syst. Evol. Microbiol.">
        <title>The Global Catalogue of Microorganisms (GCM) 10K type strain sequencing project: providing services to taxonomists for standard genome sequencing and annotation.</title>
        <authorList>
            <consortium name="The Broad Institute Genomics Platform"/>
            <consortium name="The Broad Institute Genome Sequencing Center for Infectious Disease"/>
            <person name="Wu L."/>
            <person name="Ma J."/>
        </authorList>
    </citation>
    <scope>NUCLEOTIDE SEQUENCE [LARGE SCALE GENOMIC DNA]</scope>
    <source>
        <strain evidence="2">KCTC 42730</strain>
    </source>
</reference>
<accession>A0ABV7CLZ1</accession>
<organism evidence="1 2">
    <name type="scientific">Pseudoalteromonas fenneropenaei</name>
    <dbReference type="NCBI Taxonomy" id="1737459"/>
    <lineage>
        <taxon>Bacteria</taxon>
        <taxon>Pseudomonadati</taxon>
        <taxon>Pseudomonadota</taxon>
        <taxon>Gammaproteobacteria</taxon>
        <taxon>Alteromonadales</taxon>
        <taxon>Pseudoalteromonadaceae</taxon>
        <taxon>Pseudoalteromonas</taxon>
    </lineage>
</organism>
<evidence type="ECO:0000313" key="1">
    <source>
        <dbReference type="EMBL" id="MFC3033687.1"/>
    </source>
</evidence>
<proteinExistence type="predicted"/>
<evidence type="ECO:0008006" key="3">
    <source>
        <dbReference type="Google" id="ProtNLM"/>
    </source>
</evidence>
<sequence length="227" mass="26199">MLPISATFCRVTLVTSMMLLSACQQKPMVHVFANELTAVQQQALYQQLTEHDIDYELSDAAIPERYEGARLNKFPPQADEKLFNQLREVVAALGYSQLYISDFNQENHTYSEHHYGLYLRGSVRETPLPEQLFALNCAQNERKLNLNHNGSWQLENTKQYGYWRFTRPFLTLSAGTGEYLEEQSYQWHDGEVVTFFGKKPAVTLVALGHRKKMNDALNCDWQVILVD</sequence>
<comment type="caution">
    <text evidence="1">The sequence shown here is derived from an EMBL/GenBank/DDBJ whole genome shotgun (WGS) entry which is preliminary data.</text>
</comment>
<name>A0ABV7CLZ1_9GAMM</name>
<evidence type="ECO:0000313" key="2">
    <source>
        <dbReference type="Proteomes" id="UP001595453"/>
    </source>
</evidence>
<dbReference type="RefSeq" id="WP_377125544.1">
    <property type="nucleotide sequence ID" value="NZ_JBHRSD010000026.1"/>
</dbReference>
<keyword evidence="2" id="KW-1185">Reference proteome</keyword>
<dbReference type="EMBL" id="JBHRSD010000026">
    <property type="protein sequence ID" value="MFC3033687.1"/>
    <property type="molecule type" value="Genomic_DNA"/>
</dbReference>